<evidence type="ECO:0000256" key="1">
    <source>
        <dbReference type="SAM" id="SignalP"/>
    </source>
</evidence>
<dbReference type="RefSeq" id="WP_327162297.1">
    <property type="nucleotide sequence ID" value="NZ_CP108062.1"/>
</dbReference>
<dbReference type="EMBL" id="CP108188">
    <property type="protein sequence ID" value="WTR72206.1"/>
    <property type="molecule type" value="Genomic_DNA"/>
</dbReference>
<dbReference type="Proteomes" id="UP001622594">
    <property type="component" value="Chromosome"/>
</dbReference>
<accession>A0ABZ1LF75</accession>
<keyword evidence="1" id="KW-0732">Signal</keyword>
<organism evidence="2 3">
    <name type="scientific">Streptomyces zaomyceticus</name>
    <dbReference type="NCBI Taxonomy" id="68286"/>
    <lineage>
        <taxon>Bacteria</taxon>
        <taxon>Bacillati</taxon>
        <taxon>Actinomycetota</taxon>
        <taxon>Actinomycetes</taxon>
        <taxon>Kitasatosporales</taxon>
        <taxon>Streptomycetaceae</taxon>
        <taxon>Streptomyces</taxon>
    </lineage>
</organism>
<dbReference type="PROSITE" id="PS51257">
    <property type="entry name" value="PROKAR_LIPOPROTEIN"/>
    <property type="match status" value="1"/>
</dbReference>
<feature type="chain" id="PRO_5046016987" description="Lipoprotein" evidence="1">
    <location>
        <begin position="23"/>
        <end position="223"/>
    </location>
</feature>
<keyword evidence="3" id="KW-1185">Reference proteome</keyword>
<protein>
    <recommendedName>
        <fullName evidence="4">Lipoprotein</fullName>
    </recommendedName>
</protein>
<feature type="signal peptide" evidence="1">
    <location>
        <begin position="1"/>
        <end position="22"/>
    </location>
</feature>
<sequence length="223" mass="23405">MRRASATASTALALGLLLTACGGGGDEPPQAAQKCDGTLSPAAVGALESVLGTKEFHSAGVGLDRTAKVLTEDRAATGRPPGHPAMCEVGTETSPRLGVRIDLRLYEDADLYDDGTQWTKSGRYLYAMGRETSADNKTARLFLGCAGPGMDGPDGQPAPIESVLTFDKPVKGAFPANTPATREAYLTVLHSVTLAVVKELGCENDAGLTEKPVFEVKKWRGEQ</sequence>
<evidence type="ECO:0000313" key="2">
    <source>
        <dbReference type="EMBL" id="WTR72206.1"/>
    </source>
</evidence>
<gene>
    <name evidence="2" type="ORF">OG814_24450</name>
</gene>
<evidence type="ECO:0000313" key="3">
    <source>
        <dbReference type="Proteomes" id="UP001622594"/>
    </source>
</evidence>
<proteinExistence type="predicted"/>
<name>A0ABZ1LF75_9ACTN</name>
<reference evidence="2 3" key="1">
    <citation type="submission" date="2022-10" db="EMBL/GenBank/DDBJ databases">
        <title>The complete genomes of actinobacterial strains from the NBC collection.</title>
        <authorList>
            <person name="Joergensen T.S."/>
            <person name="Alvarez Arevalo M."/>
            <person name="Sterndorff E.B."/>
            <person name="Faurdal D."/>
            <person name="Vuksanovic O."/>
            <person name="Mourched A.-S."/>
            <person name="Charusanti P."/>
            <person name="Shaw S."/>
            <person name="Blin K."/>
            <person name="Weber T."/>
        </authorList>
    </citation>
    <scope>NUCLEOTIDE SEQUENCE [LARGE SCALE GENOMIC DNA]</scope>
    <source>
        <strain evidence="2 3">NBC_00123</strain>
    </source>
</reference>
<evidence type="ECO:0008006" key="4">
    <source>
        <dbReference type="Google" id="ProtNLM"/>
    </source>
</evidence>